<evidence type="ECO:0000256" key="10">
    <source>
        <dbReference type="RuleBase" id="RU367136"/>
    </source>
</evidence>
<dbReference type="eggNOG" id="KOG0853">
    <property type="taxonomic scope" value="Eukaryota"/>
</dbReference>
<comment type="function">
    <text evidence="10">Mannosylates Man(2)GlcNAc(2)-dolichol diphosphate and Man(1)GlcNAc(2)-dolichol diphosphate to form Man(3)GlcNAc(2)-dolichol diphosphate.</text>
</comment>
<feature type="domain" description="Glycosyl transferase family 1" evidence="11">
    <location>
        <begin position="207"/>
        <end position="373"/>
    </location>
</feature>
<dbReference type="EMBL" id="GL349449">
    <property type="protein sequence ID" value="KNC47936.1"/>
    <property type="molecule type" value="Genomic_DNA"/>
</dbReference>
<dbReference type="OMA" id="AMYMKCP"/>
<name>A0A0L0D769_THETB</name>
<evidence type="ECO:0000259" key="12">
    <source>
        <dbReference type="Pfam" id="PF13439"/>
    </source>
</evidence>
<dbReference type="PANTHER" id="PTHR45918:SF1">
    <property type="entry name" value="ALPHA-1,3_1,6-MANNOSYLTRANSFERASE ALG2"/>
    <property type="match status" value="1"/>
</dbReference>
<dbReference type="SUPFAM" id="SSF53756">
    <property type="entry name" value="UDP-Glycosyltransferase/glycogen phosphorylase"/>
    <property type="match status" value="1"/>
</dbReference>
<evidence type="ECO:0000256" key="8">
    <source>
        <dbReference type="ARBA" id="ARBA00045103"/>
    </source>
</evidence>
<evidence type="ECO:0000256" key="7">
    <source>
        <dbReference type="ARBA" id="ARBA00023136"/>
    </source>
</evidence>
<comment type="subcellular location">
    <subcellularLocation>
        <location evidence="10">Endoplasmic reticulum membrane</location>
        <topology evidence="10">Single-pass membrane protein</topology>
    </subcellularLocation>
</comment>
<dbReference type="OrthoDB" id="448893at2759"/>
<keyword evidence="7" id="KW-0472">Membrane</keyword>
<dbReference type="InterPro" id="IPR028098">
    <property type="entry name" value="Glyco_trans_4-like_N"/>
</dbReference>
<reference evidence="13 14" key="1">
    <citation type="submission" date="2010-05" db="EMBL/GenBank/DDBJ databases">
        <title>The Genome Sequence of Thecamonas trahens ATCC 50062.</title>
        <authorList>
            <consortium name="The Broad Institute Genome Sequencing Platform"/>
            <person name="Russ C."/>
            <person name="Cuomo C."/>
            <person name="Shea T."/>
            <person name="Young S.K."/>
            <person name="Zeng Q."/>
            <person name="Koehrsen M."/>
            <person name="Haas B."/>
            <person name="Borodovsky M."/>
            <person name="Guigo R."/>
            <person name="Alvarado L."/>
            <person name="Berlin A."/>
            <person name="Bochicchio J."/>
            <person name="Borenstein D."/>
            <person name="Chapman S."/>
            <person name="Chen Z."/>
            <person name="Freedman E."/>
            <person name="Gellesch M."/>
            <person name="Goldberg J."/>
            <person name="Griggs A."/>
            <person name="Gujja S."/>
            <person name="Heilman E."/>
            <person name="Heiman D."/>
            <person name="Hepburn T."/>
            <person name="Howarth C."/>
            <person name="Jen D."/>
            <person name="Larson L."/>
            <person name="Mehta T."/>
            <person name="Park D."/>
            <person name="Pearson M."/>
            <person name="Roberts A."/>
            <person name="Saif S."/>
            <person name="Shenoy N."/>
            <person name="Sisk P."/>
            <person name="Stolte C."/>
            <person name="Sykes S."/>
            <person name="Thomson T."/>
            <person name="Walk T."/>
            <person name="White J."/>
            <person name="Yandava C."/>
            <person name="Burger G."/>
            <person name="Gray M.W."/>
            <person name="Holland P.W.H."/>
            <person name="King N."/>
            <person name="Lang F.B.F."/>
            <person name="Roger A.J."/>
            <person name="Ruiz-Trillo I."/>
            <person name="Lander E."/>
            <person name="Nusbaum C."/>
        </authorList>
    </citation>
    <scope>NUCLEOTIDE SEQUENCE [LARGE SCALE GENOMIC DNA]</scope>
    <source>
        <strain evidence="13 14">ATCC 50062</strain>
    </source>
</reference>
<evidence type="ECO:0000256" key="5">
    <source>
        <dbReference type="ARBA" id="ARBA00022824"/>
    </source>
</evidence>
<dbReference type="Pfam" id="PF00534">
    <property type="entry name" value="Glycos_transf_1"/>
    <property type="match status" value="1"/>
</dbReference>
<dbReference type="GO" id="GO:0102704">
    <property type="term" value="F:GDP-Man:Man(2)GlcNAc(2)-PP-Dol alpha-1,6-mannosyltransferase activity"/>
    <property type="evidence" value="ECO:0007669"/>
    <property type="project" value="UniProtKB-UniRule"/>
</dbReference>
<evidence type="ECO:0000256" key="4">
    <source>
        <dbReference type="ARBA" id="ARBA00022692"/>
    </source>
</evidence>
<comment type="catalytic activity">
    <reaction evidence="9 10">
        <text>an alpha-D-Man-(1-&gt;3)-beta-D-Man-(1-&gt;4)-beta-D-GlcNAc-(1-&gt;4)-alpha-D-GlcNAc-diphospho-di-trans,poly-cis-dolichol + GDP-alpha-D-mannose = an alpha-D-Man-(1-&gt;3)-[alpha-D-Man-(1-&gt;6)]-beta-D-Man-(1-&gt;4)-beta-D-GlcNAc-(1-&gt;4)-alpha-D-GlcNAc-diphospho-di-trans,poly-cis-dolichol + GDP + H(+)</text>
        <dbReference type="Rhea" id="RHEA:29519"/>
        <dbReference type="Rhea" id="RHEA-COMP:19513"/>
        <dbReference type="Rhea" id="RHEA-COMP:19515"/>
        <dbReference type="ChEBI" id="CHEBI:15378"/>
        <dbReference type="ChEBI" id="CHEBI:57527"/>
        <dbReference type="ChEBI" id="CHEBI:58189"/>
        <dbReference type="ChEBI" id="CHEBI:132510"/>
        <dbReference type="ChEBI" id="CHEBI:132511"/>
        <dbReference type="EC" id="2.4.1.257"/>
    </reaction>
    <physiologicalReaction direction="left-to-right" evidence="9 10">
        <dbReference type="Rhea" id="RHEA:29520"/>
    </physiologicalReaction>
</comment>
<evidence type="ECO:0000313" key="14">
    <source>
        <dbReference type="Proteomes" id="UP000054408"/>
    </source>
</evidence>
<dbReference type="EC" id="2.4.1.257" evidence="10"/>
<dbReference type="STRING" id="461836.A0A0L0D769"/>
<dbReference type="PANTHER" id="PTHR45918">
    <property type="entry name" value="ALPHA-1,3/1,6-MANNOSYLTRANSFERASE ALG2"/>
    <property type="match status" value="1"/>
</dbReference>
<dbReference type="GeneID" id="25563726"/>
<gene>
    <name evidence="13" type="ORF">AMSG_04171</name>
</gene>
<comment type="similarity">
    <text evidence="10">Belongs to the glycosyltransferase group 1 family.</text>
</comment>
<dbReference type="InterPro" id="IPR001296">
    <property type="entry name" value="Glyco_trans_1"/>
</dbReference>
<keyword evidence="6" id="KW-1133">Transmembrane helix</keyword>
<dbReference type="RefSeq" id="XP_013758955.1">
    <property type="nucleotide sequence ID" value="XM_013903501.1"/>
</dbReference>
<keyword evidence="4" id="KW-0812">Transmembrane</keyword>
<evidence type="ECO:0000256" key="9">
    <source>
        <dbReference type="ARBA" id="ARBA00045104"/>
    </source>
</evidence>
<sequence>MRIAFLHPDLGVGGAERLVIDAGMGLLARGHAVTMYTNHRDVGHCFPEARDGSLDVRVVGGWLPSSIFGMFSILCVTLRMLYAAVVMVIFYPRPDVVFLDQLATAVWPFRLVGLPVVFYCHFPDKLLASRSSSPLRIAYRAVADALEERSTRAADVVLVNSAFTAATVMEAFPSMTARPAVLYPAINMQAIDAAAAAAVGSGSELANNKVFFSINRFERKKAIELALAAFALMAADARGAQLVLAGGYDPNNRENAEYFDELHAQATELGLDIGTDVVFAPSVSNDDKYRYFDAAVAVLYTPSNEHFGIVPVEAMYASRPVVAVASGGPTESIVDGETGLLVAPEPAAFADAMRTLWADRALCARMGAAGRQRVRDLFSLDAFAASLEASIVSAIDGSPPAAGRAKTD</sequence>
<feature type="domain" description="Glycosyltransferase subfamily 4-like N-terminal" evidence="12">
    <location>
        <begin position="12"/>
        <end position="188"/>
    </location>
</feature>
<keyword evidence="14" id="KW-1185">Reference proteome</keyword>
<evidence type="ECO:0000313" key="13">
    <source>
        <dbReference type="EMBL" id="KNC47936.1"/>
    </source>
</evidence>
<dbReference type="Proteomes" id="UP000054408">
    <property type="component" value="Unassembled WGS sequence"/>
</dbReference>
<dbReference type="EC" id="2.4.1.132" evidence="10"/>
<comment type="catalytic activity">
    <reaction evidence="8 10">
        <text>a beta-D-Man-(1-&gt;4)-beta-D-GlcNAc-(1-&gt;4)-alpha-D-GlcNAc-diphospho-di-trans,poly-cis-dolichol + GDP-alpha-D-mannose = an alpha-D-Man-(1-&gt;3)-beta-D-Man-(1-&gt;4)-beta-D-GlcNAc-(1-&gt;4)-alpha-D-GlcNAc-diphospho-di-trans,poly-cis-dolichol + GDP + H(+)</text>
        <dbReference type="Rhea" id="RHEA:29515"/>
        <dbReference type="Rhea" id="RHEA-COMP:19511"/>
        <dbReference type="Rhea" id="RHEA-COMP:19513"/>
        <dbReference type="ChEBI" id="CHEBI:15378"/>
        <dbReference type="ChEBI" id="CHEBI:57527"/>
        <dbReference type="ChEBI" id="CHEBI:58189"/>
        <dbReference type="ChEBI" id="CHEBI:58472"/>
        <dbReference type="ChEBI" id="CHEBI:132510"/>
        <dbReference type="EC" id="2.4.1.132"/>
    </reaction>
    <physiologicalReaction direction="left-to-right" evidence="8 10">
        <dbReference type="Rhea" id="RHEA:29516"/>
    </physiologicalReaction>
</comment>
<evidence type="ECO:0000259" key="11">
    <source>
        <dbReference type="Pfam" id="PF00534"/>
    </source>
</evidence>
<dbReference type="GO" id="GO:0005789">
    <property type="term" value="C:endoplasmic reticulum membrane"/>
    <property type="evidence" value="ECO:0007669"/>
    <property type="project" value="UniProtKB-SubCell"/>
</dbReference>
<dbReference type="AlphaFoldDB" id="A0A0L0D769"/>
<keyword evidence="5" id="KW-0256">Endoplasmic reticulum</keyword>
<dbReference type="InterPro" id="IPR027054">
    <property type="entry name" value="ALG2"/>
</dbReference>
<dbReference type="Pfam" id="PF13439">
    <property type="entry name" value="Glyco_transf_4"/>
    <property type="match status" value="1"/>
</dbReference>
<organism evidence="13 14">
    <name type="scientific">Thecamonas trahens ATCC 50062</name>
    <dbReference type="NCBI Taxonomy" id="461836"/>
    <lineage>
        <taxon>Eukaryota</taxon>
        <taxon>Apusozoa</taxon>
        <taxon>Apusomonadida</taxon>
        <taxon>Apusomonadidae</taxon>
        <taxon>Thecamonas</taxon>
    </lineage>
</organism>
<accession>A0A0L0D769</accession>
<dbReference type="GO" id="GO:0004378">
    <property type="term" value="F:GDP-Man:Man(1)GlcNAc(2)-PP-Dol alpha-1,3-mannosyltransferase activity"/>
    <property type="evidence" value="ECO:0007669"/>
    <property type="project" value="UniProtKB-UniRule"/>
</dbReference>
<keyword evidence="2 10" id="KW-0328">Glycosyltransferase</keyword>
<evidence type="ECO:0000256" key="1">
    <source>
        <dbReference type="ARBA" id="ARBA00004922"/>
    </source>
</evidence>
<evidence type="ECO:0000256" key="3">
    <source>
        <dbReference type="ARBA" id="ARBA00022679"/>
    </source>
</evidence>
<dbReference type="Gene3D" id="3.40.50.2000">
    <property type="entry name" value="Glycogen Phosphorylase B"/>
    <property type="match status" value="2"/>
</dbReference>
<keyword evidence="3 10" id="KW-0808">Transferase</keyword>
<dbReference type="UniPathway" id="UPA00378"/>
<protein>
    <recommendedName>
        <fullName evidence="10">Alpha-1,3/1,6-mannosyltransferase ALG2</fullName>
        <ecNumber evidence="10">2.4.1.132</ecNumber>
        <ecNumber evidence="10">2.4.1.257</ecNumber>
    </recommendedName>
    <alternativeName>
        <fullName evidence="10">GDP-Man:Man(1)GlcNAc(2)-PP-Dol alpha-1,3-mannosyltransferase</fullName>
    </alternativeName>
</protein>
<evidence type="ECO:0000256" key="6">
    <source>
        <dbReference type="ARBA" id="ARBA00022989"/>
    </source>
</evidence>
<proteinExistence type="inferred from homology"/>
<comment type="pathway">
    <text evidence="1 10">Protein modification; protein glycosylation.</text>
</comment>
<evidence type="ECO:0000256" key="2">
    <source>
        <dbReference type="ARBA" id="ARBA00022676"/>
    </source>
</evidence>